<keyword evidence="3" id="KW-0645">Protease</keyword>
<evidence type="ECO:0000256" key="2">
    <source>
        <dbReference type="SAM" id="MobiDB-lite"/>
    </source>
</evidence>
<keyword evidence="4" id="KW-1185">Reference proteome</keyword>
<sequence length="380" mass="41754">MKSRRVMRCDAMSFREDEAMFRQDKVQQTSLLFNNGARVGAFLHDSAHVTSAGVFPYNDGKGGIRMEYRPAEEVSAPEFLRSMQGIPLTNLHPKNPKTAKASIIGSVKSEGVAEETDDPNFPVNVRSEIVVHDSEQVTSTKVRGLSLGFSCEVIEEPGLTPWGEKYDAIQRNLRADHLALVPNPRVKTARVNLDNDDTGKPKMPMIRLDNGCEYEAAQEVISELNRLRNDAKAATEKATAEANRADGLQAKVDGHDAELTKVKNDAENGAFERARARLQLEAAAVDHKVTVKADASDSDIMCAIIKAVRGDSVNLEGKSDAYVQAAFDMAVGEKPHNSQPPRLMLDNDDTGDHRQQDSQKRNDNADKSAKSARERMIAGQ</sequence>
<name>A0A0N7GFC3_9CAUD</name>
<dbReference type="Proteomes" id="UP000225954">
    <property type="component" value="Segment"/>
</dbReference>
<gene>
    <name evidence="3" type="ORF">POR1_4</name>
</gene>
<organism evidence="3 4">
    <name type="scientific">Pseudomonas phage POR1</name>
    <dbReference type="NCBI Taxonomy" id="1718594"/>
    <lineage>
        <taxon>Viruses</taxon>
        <taxon>Duplodnaviria</taxon>
        <taxon>Heunggongvirae</taxon>
        <taxon>Uroviricota</taxon>
        <taxon>Caudoviricetes</taxon>
        <taxon>Porunavirus</taxon>
        <taxon>Porunavirus POR1</taxon>
    </lineage>
</organism>
<proteinExistence type="predicted"/>
<evidence type="ECO:0000313" key="3">
    <source>
        <dbReference type="EMBL" id="ALH46209.1"/>
    </source>
</evidence>
<evidence type="ECO:0000313" key="4">
    <source>
        <dbReference type="Proteomes" id="UP000225954"/>
    </source>
</evidence>
<accession>A0A0N7GFC3</accession>
<evidence type="ECO:0000256" key="1">
    <source>
        <dbReference type="SAM" id="Coils"/>
    </source>
</evidence>
<dbReference type="EMBL" id="KT716399">
    <property type="protein sequence ID" value="ALH46209.1"/>
    <property type="molecule type" value="Genomic_DNA"/>
</dbReference>
<dbReference type="InterPro" id="IPR016913">
    <property type="entry name" value="UCP029215"/>
</dbReference>
<protein>
    <submittedName>
        <fullName evidence="3">Putative prohead protease</fullName>
    </submittedName>
</protein>
<keyword evidence="1" id="KW-0175">Coiled coil</keyword>
<keyword evidence="3" id="KW-0378">Hydrolase</keyword>
<dbReference type="PIRSF" id="PIRSF029215">
    <property type="entry name" value="UCP029215"/>
    <property type="match status" value="1"/>
</dbReference>
<feature type="coiled-coil region" evidence="1">
    <location>
        <begin position="214"/>
        <end position="244"/>
    </location>
</feature>
<dbReference type="Pfam" id="PF09979">
    <property type="entry name" value="DUF2213"/>
    <property type="match status" value="1"/>
</dbReference>
<feature type="region of interest" description="Disordered" evidence="2">
    <location>
        <begin position="332"/>
        <end position="380"/>
    </location>
</feature>
<reference evidence="3 4" key="1">
    <citation type="journal article" date="2016" name="Genome Announc.">
        <title>Genome Sequences of Pseudomonas oryzihabitans Phage POR1 and Pseudomonas aeruginosa Phage PAE1.</title>
        <authorList>
            <person name="Dyson Z.A."/>
            <person name="Seviour R.J."/>
            <person name="Tucci J."/>
            <person name="Petrovski S."/>
        </authorList>
    </citation>
    <scope>NUCLEOTIDE SEQUENCE [LARGE SCALE GENOMIC DNA]</scope>
</reference>
<feature type="compositionally biased region" description="Basic and acidic residues" evidence="2">
    <location>
        <begin position="350"/>
        <end position="380"/>
    </location>
</feature>
<dbReference type="GO" id="GO:0006508">
    <property type="term" value="P:proteolysis"/>
    <property type="evidence" value="ECO:0007669"/>
    <property type="project" value="UniProtKB-KW"/>
</dbReference>
<dbReference type="GO" id="GO:0008233">
    <property type="term" value="F:peptidase activity"/>
    <property type="evidence" value="ECO:0007669"/>
    <property type="project" value="UniProtKB-KW"/>
</dbReference>